<gene>
    <name evidence="1" type="ORF">BDN71DRAFT_94529</name>
</gene>
<comment type="caution">
    <text evidence="1">The sequence shown here is derived from an EMBL/GenBank/DDBJ whole genome shotgun (WGS) entry which is preliminary data.</text>
</comment>
<proteinExistence type="predicted"/>
<dbReference type="EMBL" id="MU154624">
    <property type="protein sequence ID" value="KAF9491196.1"/>
    <property type="molecule type" value="Genomic_DNA"/>
</dbReference>
<evidence type="ECO:0000313" key="2">
    <source>
        <dbReference type="Proteomes" id="UP000807025"/>
    </source>
</evidence>
<dbReference type="AlphaFoldDB" id="A0A9P6D3J0"/>
<name>A0A9P6D3J0_PLEER</name>
<keyword evidence="2" id="KW-1185">Reference proteome</keyword>
<protein>
    <submittedName>
        <fullName evidence="1">Uncharacterized protein</fullName>
    </submittedName>
</protein>
<organism evidence="1 2">
    <name type="scientific">Pleurotus eryngii</name>
    <name type="common">Boletus of the steppes</name>
    <dbReference type="NCBI Taxonomy" id="5323"/>
    <lineage>
        <taxon>Eukaryota</taxon>
        <taxon>Fungi</taxon>
        <taxon>Dikarya</taxon>
        <taxon>Basidiomycota</taxon>
        <taxon>Agaricomycotina</taxon>
        <taxon>Agaricomycetes</taxon>
        <taxon>Agaricomycetidae</taxon>
        <taxon>Agaricales</taxon>
        <taxon>Pleurotineae</taxon>
        <taxon>Pleurotaceae</taxon>
        <taxon>Pleurotus</taxon>
    </lineage>
</organism>
<evidence type="ECO:0000313" key="1">
    <source>
        <dbReference type="EMBL" id="KAF9491196.1"/>
    </source>
</evidence>
<sequence>MSFGFQLPSSFSVAQRFDHRSAAKMREEERLEHSRESSHITRRVVCICTPMIDATRNWRAWRITLVRFARPHRPPNVTQRPRGHWMRTKTSIGCTPARLSTGGVDFAIESATDATASIRNLTTKRTRILPNSAFVNDLCSELGPRFLRMHRSRSGSSLLHDDDSFIGASWGGAGGCFMWYIRDLPQAIVSSNL</sequence>
<dbReference type="Proteomes" id="UP000807025">
    <property type="component" value="Unassembled WGS sequence"/>
</dbReference>
<reference evidence="1" key="1">
    <citation type="submission" date="2020-11" db="EMBL/GenBank/DDBJ databases">
        <authorList>
            <consortium name="DOE Joint Genome Institute"/>
            <person name="Ahrendt S."/>
            <person name="Riley R."/>
            <person name="Andreopoulos W."/>
            <person name="Labutti K."/>
            <person name="Pangilinan J."/>
            <person name="Ruiz-Duenas F.J."/>
            <person name="Barrasa J.M."/>
            <person name="Sanchez-Garcia M."/>
            <person name="Camarero S."/>
            <person name="Miyauchi S."/>
            <person name="Serrano A."/>
            <person name="Linde D."/>
            <person name="Babiker R."/>
            <person name="Drula E."/>
            <person name="Ayuso-Fernandez I."/>
            <person name="Pacheco R."/>
            <person name="Padilla G."/>
            <person name="Ferreira P."/>
            <person name="Barriuso J."/>
            <person name="Kellner H."/>
            <person name="Castanera R."/>
            <person name="Alfaro M."/>
            <person name="Ramirez L."/>
            <person name="Pisabarro A.G."/>
            <person name="Kuo A."/>
            <person name="Tritt A."/>
            <person name="Lipzen A."/>
            <person name="He G."/>
            <person name="Yan M."/>
            <person name="Ng V."/>
            <person name="Cullen D."/>
            <person name="Martin F."/>
            <person name="Rosso M.-N."/>
            <person name="Henrissat B."/>
            <person name="Hibbett D."/>
            <person name="Martinez A.T."/>
            <person name="Grigoriev I.V."/>
        </authorList>
    </citation>
    <scope>NUCLEOTIDE SEQUENCE</scope>
    <source>
        <strain evidence="1">ATCC 90797</strain>
    </source>
</reference>
<accession>A0A9P6D3J0</accession>